<organism evidence="2 3">
    <name type="scientific">Varunaivibrio sulfuroxidans</name>
    <dbReference type="NCBI Taxonomy" id="1773489"/>
    <lineage>
        <taxon>Bacteria</taxon>
        <taxon>Pseudomonadati</taxon>
        <taxon>Pseudomonadota</taxon>
        <taxon>Alphaproteobacteria</taxon>
        <taxon>Rhodospirillales</taxon>
        <taxon>Magnetovibrionaceae</taxon>
        <taxon>Varunaivibrio</taxon>
    </lineage>
</organism>
<dbReference type="RefSeq" id="WP_132937967.1">
    <property type="nucleotide sequence ID" value="NZ_CP119676.1"/>
</dbReference>
<name>A0A4R3JDS3_9PROT</name>
<protein>
    <submittedName>
        <fullName evidence="2">Copper chaperone NosL</fullName>
    </submittedName>
</protein>
<feature type="signal peptide" evidence="1">
    <location>
        <begin position="1"/>
        <end position="20"/>
    </location>
</feature>
<dbReference type="AlphaFoldDB" id="A0A4R3JDS3"/>
<dbReference type="PANTHER" id="PTHR41247">
    <property type="entry name" value="HTH-TYPE TRANSCRIPTIONAL REPRESSOR YCNK"/>
    <property type="match status" value="1"/>
</dbReference>
<dbReference type="OrthoDB" id="7354657at2"/>
<dbReference type="Proteomes" id="UP000295304">
    <property type="component" value="Unassembled WGS sequence"/>
</dbReference>
<keyword evidence="3" id="KW-1185">Reference proteome</keyword>
<gene>
    <name evidence="2" type="ORF">EDD55_10229</name>
</gene>
<dbReference type="PROSITE" id="PS51257">
    <property type="entry name" value="PROKAR_LIPOPROTEIN"/>
    <property type="match status" value="1"/>
</dbReference>
<keyword evidence="1" id="KW-0732">Signal</keyword>
<reference evidence="2 3" key="1">
    <citation type="submission" date="2019-03" db="EMBL/GenBank/DDBJ databases">
        <title>Genomic Encyclopedia of Type Strains, Phase IV (KMG-IV): sequencing the most valuable type-strain genomes for metagenomic binning, comparative biology and taxonomic classification.</title>
        <authorList>
            <person name="Goeker M."/>
        </authorList>
    </citation>
    <scope>NUCLEOTIDE SEQUENCE [LARGE SCALE GENOMIC DNA]</scope>
    <source>
        <strain evidence="2 3">DSM 101688</strain>
    </source>
</reference>
<evidence type="ECO:0000256" key="1">
    <source>
        <dbReference type="SAM" id="SignalP"/>
    </source>
</evidence>
<dbReference type="Gene3D" id="3.30.70.2060">
    <property type="match status" value="1"/>
</dbReference>
<evidence type="ECO:0000313" key="3">
    <source>
        <dbReference type="Proteomes" id="UP000295304"/>
    </source>
</evidence>
<feature type="chain" id="PRO_5020754259" evidence="1">
    <location>
        <begin position="21"/>
        <end position="185"/>
    </location>
</feature>
<dbReference type="Pfam" id="PF05573">
    <property type="entry name" value="NosL"/>
    <property type="match status" value="1"/>
</dbReference>
<dbReference type="EMBL" id="SLZW01000002">
    <property type="protein sequence ID" value="TCS63992.1"/>
    <property type="molecule type" value="Genomic_DNA"/>
</dbReference>
<proteinExistence type="predicted"/>
<evidence type="ECO:0000313" key="2">
    <source>
        <dbReference type="EMBL" id="TCS63992.1"/>
    </source>
</evidence>
<dbReference type="PANTHER" id="PTHR41247:SF1">
    <property type="entry name" value="HTH-TYPE TRANSCRIPTIONAL REPRESSOR YCNK"/>
    <property type="match status" value="1"/>
</dbReference>
<comment type="caution">
    <text evidence="2">The sequence shown here is derived from an EMBL/GenBank/DDBJ whole genome shotgun (WGS) entry which is preliminary data.</text>
</comment>
<accession>A0A4R3JDS3</accession>
<dbReference type="Gene3D" id="3.30.70.2050">
    <property type="match status" value="1"/>
</dbReference>
<dbReference type="InterPro" id="IPR008719">
    <property type="entry name" value="N2O_reductase_NosL"/>
</dbReference>
<dbReference type="SUPFAM" id="SSF160387">
    <property type="entry name" value="NosL/MerB-like"/>
    <property type="match status" value="1"/>
</dbReference>
<sequence length="185" mass="20121">MTMPRAALILLVALGLGACGDNTPAPKPPPRELTRAANGNYCNMIVIDHLGPKAQVFVSNRNDPLWFPSVRDAMFYRLLPEDDSTVIAIYVNDMTGQNWDHPDPKSWVDADKAWYVINSNKVGGMGAPEAVPFATRNAAVDFSRRHGGDVRRLKEIPSSYFLDPVDTPVPGAPSVPGAIDEAPKP</sequence>